<keyword evidence="1" id="KW-0472">Membrane</keyword>
<dbReference type="Proteomes" id="UP000196258">
    <property type="component" value="Unassembled WGS sequence"/>
</dbReference>
<evidence type="ECO:0000256" key="1">
    <source>
        <dbReference type="SAM" id="Phobius"/>
    </source>
</evidence>
<gene>
    <name evidence="2" type="ORF">B5E91_00260</name>
</gene>
<organism evidence="2 3">
    <name type="scientific">Thomasclavelia spiroformis</name>
    <dbReference type="NCBI Taxonomy" id="29348"/>
    <lineage>
        <taxon>Bacteria</taxon>
        <taxon>Bacillati</taxon>
        <taxon>Bacillota</taxon>
        <taxon>Erysipelotrichia</taxon>
        <taxon>Erysipelotrichales</taxon>
        <taxon>Coprobacillaceae</taxon>
        <taxon>Thomasclavelia</taxon>
    </lineage>
</organism>
<sequence length="162" mass="19134">MKKKIIITLAIFFGIAILVVFCLFQYLNKNQLLENTTYTPQDRVNHNFDLNLDSNIPTTVIFDTTNNFRTDGELYFIVDYSTYSDDKIEQELALTTFSKKTDSSIENQINELISLQDISDDKLPPFEKDYIWKEIQDKDQMNTLYYIFFPDQKELYVYADIV</sequence>
<name>A0A1Y4QB43_9FIRM</name>
<keyword evidence="1" id="KW-0812">Transmembrane</keyword>
<feature type="transmembrane region" description="Helical" evidence="1">
    <location>
        <begin position="7"/>
        <end position="27"/>
    </location>
</feature>
<dbReference type="EMBL" id="NFLB01000001">
    <property type="protein sequence ID" value="OUQ06393.1"/>
    <property type="molecule type" value="Genomic_DNA"/>
</dbReference>
<protein>
    <submittedName>
        <fullName evidence="2">Uncharacterized protein</fullName>
    </submittedName>
</protein>
<evidence type="ECO:0000313" key="2">
    <source>
        <dbReference type="EMBL" id="OUQ06393.1"/>
    </source>
</evidence>
<evidence type="ECO:0000313" key="3">
    <source>
        <dbReference type="Proteomes" id="UP000196258"/>
    </source>
</evidence>
<dbReference type="RefSeq" id="WP_087253606.1">
    <property type="nucleotide sequence ID" value="NZ_CALURN010000023.1"/>
</dbReference>
<accession>A0A1Y4QB43</accession>
<comment type="caution">
    <text evidence="2">The sequence shown here is derived from an EMBL/GenBank/DDBJ whole genome shotgun (WGS) entry which is preliminary data.</text>
</comment>
<proteinExistence type="predicted"/>
<keyword evidence="1" id="KW-1133">Transmembrane helix</keyword>
<dbReference type="AlphaFoldDB" id="A0A1Y4QB43"/>
<reference evidence="3" key="1">
    <citation type="submission" date="2017-04" db="EMBL/GenBank/DDBJ databases">
        <title>Function of individual gut microbiota members based on whole genome sequencing of pure cultures obtained from chicken caecum.</title>
        <authorList>
            <person name="Medvecky M."/>
            <person name="Cejkova D."/>
            <person name="Polansky O."/>
            <person name="Karasova D."/>
            <person name="Kubasova T."/>
            <person name="Cizek A."/>
            <person name="Rychlik I."/>
        </authorList>
    </citation>
    <scope>NUCLEOTIDE SEQUENCE [LARGE SCALE GENOMIC DNA]</scope>
    <source>
        <strain evidence="3">An149</strain>
    </source>
</reference>